<dbReference type="Proteomes" id="UP000017861">
    <property type="component" value="Unassembled WGS sequence"/>
</dbReference>
<protein>
    <submittedName>
        <fullName evidence="2">Uncharacterized protein</fullName>
    </submittedName>
</protein>
<evidence type="ECO:0000313" key="2">
    <source>
        <dbReference type="EMBL" id="ESS62839.1"/>
    </source>
</evidence>
<gene>
    <name evidence="2" type="ORF">TCDM_09457</name>
</gene>
<dbReference type="AlphaFoldDB" id="V5B5E8"/>
<dbReference type="VEuPathDB" id="TriTrypDB:TCDM_09457"/>
<keyword evidence="1" id="KW-0812">Transmembrane</keyword>
<organism evidence="2 3">
    <name type="scientific">Trypanosoma cruzi Dm28c</name>
    <dbReference type="NCBI Taxonomy" id="1416333"/>
    <lineage>
        <taxon>Eukaryota</taxon>
        <taxon>Discoba</taxon>
        <taxon>Euglenozoa</taxon>
        <taxon>Kinetoplastea</taxon>
        <taxon>Metakinetoplastina</taxon>
        <taxon>Trypanosomatida</taxon>
        <taxon>Trypanosomatidae</taxon>
        <taxon>Trypanosoma</taxon>
        <taxon>Schizotrypanum</taxon>
    </lineage>
</organism>
<comment type="caution">
    <text evidence="2">The sequence shown here is derived from an EMBL/GenBank/DDBJ whole genome shotgun (WGS) entry which is preliminary data.</text>
</comment>
<evidence type="ECO:0000256" key="1">
    <source>
        <dbReference type="SAM" id="Phobius"/>
    </source>
</evidence>
<dbReference type="EMBL" id="AYLP01000158">
    <property type="protein sequence ID" value="ESS62839.1"/>
    <property type="molecule type" value="Genomic_DNA"/>
</dbReference>
<keyword evidence="1" id="KW-1133">Transmembrane helix</keyword>
<evidence type="ECO:0000313" key="3">
    <source>
        <dbReference type="Proteomes" id="UP000017861"/>
    </source>
</evidence>
<accession>V5B5E8</accession>
<feature type="transmembrane region" description="Helical" evidence="1">
    <location>
        <begin position="41"/>
        <end position="66"/>
    </location>
</feature>
<name>V5B5E8_TRYCR</name>
<reference evidence="2 3" key="1">
    <citation type="journal article" date="2014" name="Genome Announc.">
        <title>Trypanosoma cruzi Clone Dm28c Draft Genome Sequence.</title>
        <authorList>
            <person name="Grisard E.C."/>
            <person name="Teixeira S.M."/>
            <person name="de Almeida L.G."/>
            <person name="Stoco P.H."/>
            <person name="Gerber A.L."/>
            <person name="Talavera-Lopez C."/>
            <person name="Lima O.C."/>
            <person name="Andersson B."/>
            <person name="de Vasconcelos A.T."/>
        </authorList>
    </citation>
    <scope>NUCLEOTIDE SEQUENCE [LARGE SCALE GENOMIC DNA]</scope>
    <source>
        <strain evidence="2 3">Dm28c</strain>
    </source>
</reference>
<keyword evidence="1" id="KW-0472">Membrane</keyword>
<proteinExistence type="predicted"/>
<sequence>MELHGNIGVVLKKKEEKRREFTLPDWCPILFSTFPTLSLSFLFRCCCFCCCFLFATCLAAVLYFLCNMITDTSYSRYAQYTYPFGG</sequence>